<protein>
    <recommendedName>
        <fullName evidence="6">Phosphatidylglycerol lysyltransferase</fullName>
        <ecNumber evidence="6">2.3.2.3</ecNumber>
    </recommendedName>
    <alternativeName>
        <fullName evidence="6">Lysylphosphatidylglycerol synthase</fullName>
    </alternativeName>
</protein>
<reference evidence="7 8" key="1">
    <citation type="submission" date="2019-04" db="EMBL/GenBank/DDBJ databases">
        <title>Cohnella sp. nov. isolated from preserved vegetables.</title>
        <authorList>
            <person name="Lin S.-Y."/>
            <person name="Hung M.-H."/>
            <person name="Young C.-C."/>
        </authorList>
    </citation>
    <scope>NUCLEOTIDE SEQUENCE [LARGE SCALE GENOMIC DNA]</scope>
    <source>
        <strain evidence="7 8">CC-MHH1044</strain>
    </source>
</reference>
<feature type="transmembrane region" description="Helical" evidence="6">
    <location>
        <begin position="12"/>
        <end position="29"/>
    </location>
</feature>
<dbReference type="EC" id="2.3.2.3" evidence="6"/>
<organism evidence="7 8">
    <name type="scientific">Cohnella fermenti</name>
    <dbReference type="NCBI Taxonomy" id="2565925"/>
    <lineage>
        <taxon>Bacteria</taxon>
        <taxon>Bacillati</taxon>
        <taxon>Bacillota</taxon>
        <taxon>Bacilli</taxon>
        <taxon>Bacillales</taxon>
        <taxon>Paenibacillaceae</taxon>
        <taxon>Cohnella</taxon>
    </lineage>
</organism>
<feature type="transmembrane region" description="Helical" evidence="6">
    <location>
        <begin position="226"/>
        <end position="247"/>
    </location>
</feature>
<dbReference type="Proteomes" id="UP000310636">
    <property type="component" value="Unassembled WGS sequence"/>
</dbReference>
<keyword evidence="5 6" id="KW-0472">Membrane</keyword>
<dbReference type="InterPro" id="IPR022791">
    <property type="entry name" value="L-PG_synthase/AglD"/>
</dbReference>
<dbReference type="Pfam" id="PF03706">
    <property type="entry name" value="LPG_synthase_TM"/>
    <property type="match status" value="1"/>
</dbReference>
<keyword evidence="8" id="KW-1185">Reference proteome</keyword>
<evidence type="ECO:0000313" key="7">
    <source>
        <dbReference type="EMBL" id="THF81619.1"/>
    </source>
</evidence>
<keyword evidence="6" id="KW-0443">Lipid metabolism</keyword>
<dbReference type="GO" id="GO:0006629">
    <property type="term" value="P:lipid metabolic process"/>
    <property type="evidence" value="ECO:0007669"/>
    <property type="project" value="UniProtKB-KW"/>
</dbReference>
<name>A0A4S4C283_9BACL</name>
<dbReference type="GO" id="GO:0050071">
    <property type="term" value="F:phosphatidylglycerol lysyltransferase activity"/>
    <property type="evidence" value="ECO:0007669"/>
    <property type="project" value="UniProtKB-EC"/>
</dbReference>
<evidence type="ECO:0000313" key="8">
    <source>
        <dbReference type="Proteomes" id="UP000310636"/>
    </source>
</evidence>
<keyword evidence="3 6" id="KW-0812">Transmembrane</keyword>
<dbReference type="EMBL" id="SSOB01000008">
    <property type="protein sequence ID" value="THF81619.1"/>
    <property type="molecule type" value="Genomic_DNA"/>
</dbReference>
<evidence type="ECO:0000256" key="2">
    <source>
        <dbReference type="ARBA" id="ARBA00022475"/>
    </source>
</evidence>
<sequence>MTAWWRIAPATLKSALKWTLVAVILFFLVRNIPVKPSEIASFLYRANARFYASLLLFSLFLMMQAGIWVLIVRATSSREDAATMPRLRMGTGLQIFIDSQFAKYIPGGVWNYAGRIVLAGREGISFEALTASVIYETVLLVAAAFLYAILLLAMLGSVPLLPLILVAAALLGLAYAFYPRLASLTAGAFAFASRWKPVQKLIRRFNGPGDDGKKLGAALAILPRHRFFGCLLCFLASHFVMGISFWLMVGSFDRGQIGVLYAAGTFAAAWLLGLLSPLPGGLGVREGFLVYFLSQKLDANAALHISVIARLWNIMAEVLFWLLVHAFRYPFTRRKRTLEP</sequence>
<gene>
    <name evidence="6" type="primary">mprF</name>
    <name evidence="7" type="ORF">E6C55_07760</name>
</gene>
<feature type="transmembrane region" description="Helical" evidence="6">
    <location>
        <begin position="302"/>
        <end position="327"/>
    </location>
</feature>
<feature type="transmembrane region" description="Helical" evidence="6">
    <location>
        <begin position="133"/>
        <end position="153"/>
    </location>
</feature>
<keyword evidence="4 6" id="KW-1133">Transmembrane helix</keyword>
<comment type="function">
    <text evidence="6">Catalyzes the transfer of a lysyl group from L-lysyl-tRNA(Lys) to membrane-bound phosphatidylglycerol (PG), which produces lysylphosphatidylglycerol (LPG), a major component of the bacterial membrane with a positive net charge. LPG synthesis contributes to bacterial virulence as it is involved in the resistance mechanism against cationic antimicrobial peptides (CAMP) produces by the host's immune system (defensins, cathelicidins) and by the competing microorganisms.</text>
</comment>
<keyword evidence="6" id="KW-0046">Antibiotic resistance</keyword>
<dbReference type="GO" id="GO:0005886">
    <property type="term" value="C:plasma membrane"/>
    <property type="evidence" value="ECO:0007669"/>
    <property type="project" value="UniProtKB-SubCell"/>
</dbReference>
<dbReference type="GO" id="GO:0046677">
    <property type="term" value="P:response to antibiotic"/>
    <property type="evidence" value="ECO:0007669"/>
    <property type="project" value="UniProtKB-KW"/>
</dbReference>
<comment type="subcellular location">
    <subcellularLocation>
        <location evidence="1 6">Cell membrane</location>
        <topology evidence="1 6">Multi-pass membrane protein</topology>
    </subcellularLocation>
</comment>
<evidence type="ECO:0000256" key="5">
    <source>
        <dbReference type="ARBA" id="ARBA00023136"/>
    </source>
</evidence>
<proteinExistence type="inferred from homology"/>
<accession>A0A4S4C283</accession>
<keyword evidence="2" id="KW-1003">Cell membrane</keyword>
<feature type="transmembrane region" description="Helical" evidence="6">
    <location>
        <begin position="259"/>
        <end position="282"/>
    </location>
</feature>
<evidence type="ECO:0000256" key="4">
    <source>
        <dbReference type="ARBA" id="ARBA00022989"/>
    </source>
</evidence>
<comment type="similarity">
    <text evidence="6">Belongs to the LPG synthase family.</text>
</comment>
<keyword evidence="6" id="KW-0808">Transferase</keyword>
<feature type="transmembrane region" description="Helical" evidence="6">
    <location>
        <begin position="160"/>
        <end position="178"/>
    </location>
</feature>
<evidence type="ECO:0000256" key="1">
    <source>
        <dbReference type="ARBA" id="ARBA00004651"/>
    </source>
</evidence>
<dbReference type="AlphaFoldDB" id="A0A4S4C283"/>
<dbReference type="RefSeq" id="WP_136369215.1">
    <property type="nucleotide sequence ID" value="NZ_SSOB01000008.1"/>
</dbReference>
<comment type="catalytic activity">
    <reaction evidence="6">
        <text>L-lysyl-tRNA(Lys) + a 1,2-diacyl-sn-glycero-3-phospho-(1'-sn-glycerol) = a 1,2-diacyl-sn-glycero-3-phospho-1'-(3'-O-L-lysyl)-sn-glycerol + tRNA(Lys)</text>
        <dbReference type="Rhea" id="RHEA:10668"/>
        <dbReference type="Rhea" id="RHEA-COMP:9696"/>
        <dbReference type="Rhea" id="RHEA-COMP:9697"/>
        <dbReference type="ChEBI" id="CHEBI:64716"/>
        <dbReference type="ChEBI" id="CHEBI:75792"/>
        <dbReference type="ChEBI" id="CHEBI:78442"/>
        <dbReference type="ChEBI" id="CHEBI:78529"/>
        <dbReference type="EC" id="2.3.2.3"/>
    </reaction>
</comment>
<comment type="caution">
    <text evidence="7">The sequence shown here is derived from an EMBL/GenBank/DDBJ whole genome shotgun (WGS) entry which is preliminary data.</text>
</comment>
<evidence type="ECO:0000256" key="6">
    <source>
        <dbReference type="RuleBase" id="RU363042"/>
    </source>
</evidence>
<evidence type="ECO:0000256" key="3">
    <source>
        <dbReference type="ARBA" id="ARBA00022692"/>
    </source>
</evidence>
<feature type="transmembrane region" description="Helical" evidence="6">
    <location>
        <begin position="50"/>
        <end position="71"/>
    </location>
</feature>
<dbReference type="OrthoDB" id="2542372at2"/>